<reference evidence="4" key="1">
    <citation type="submission" date="2019-08" db="EMBL/GenBank/DDBJ databases">
        <title>The improved chromosome-level genome for the pearl oyster Pinctada fucata martensii using PacBio sequencing and Hi-C.</title>
        <authorList>
            <person name="Zheng Z."/>
        </authorList>
    </citation>
    <scope>NUCLEOTIDE SEQUENCE</scope>
    <source>
        <strain evidence="4">ZZ-2019</strain>
        <tissue evidence="4">Adductor muscle</tissue>
    </source>
</reference>
<keyword evidence="3" id="KW-0067">ATP-binding</keyword>
<dbReference type="Proteomes" id="UP001186944">
    <property type="component" value="Unassembled WGS sequence"/>
</dbReference>
<evidence type="ECO:0000256" key="3">
    <source>
        <dbReference type="ARBA" id="ARBA00022840"/>
    </source>
</evidence>
<proteinExistence type="inferred from homology"/>
<evidence type="ECO:0000313" key="5">
    <source>
        <dbReference type="Proteomes" id="UP001186944"/>
    </source>
</evidence>
<dbReference type="GO" id="GO:0140662">
    <property type="term" value="F:ATP-dependent protein folding chaperone"/>
    <property type="evidence" value="ECO:0007669"/>
    <property type="project" value="InterPro"/>
</dbReference>
<gene>
    <name evidence="4" type="ORF">FSP39_014408</name>
</gene>
<evidence type="ECO:0000256" key="2">
    <source>
        <dbReference type="ARBA" id="ARBA00022741"/>
    </source>
</evidence>
<dbReference type="CDD" id="cd10229">
    <property type="entry name" value="ASKHA_NBD_HSP70_HSPA12"/>
    <property type="match status" value="1"/>
</dbReference>
<dbReference type="PANTHER" id="PTHR14187">
    <property type="entry name" value="ALPHA KINASE/ELONGATION FACTOR 2 KINASE"/>
    <property type="match status" value="1"/>
</dbReference>
<dbReference type="Gene3D" id="3.30.420.40">
    <property type="match status" value="2"/>
</dbReference>
<dbReference type="PANTHER" id="PTHR14187:SF5">
    <property type="entry name" value="HEAT SHOCK 70 KDA PROTEIN 12A"/>
    <property type="match status" value="1"/>
</dbReference>
<protein>
    <recommendedName>
        <fullName evidence="6">Heat shock 70 kDa protein 12A</fullName>
    </recommendedName>
</protein>
<comment type="similarity">
    <text evidence="1">Belongs to the heat shock protein 70 family.</text>
</comment>
<keyword evidence="5" id="KW-1185">Reference proteome</keyword>
<evidence type="ECO:0008006" key="6">
    <source>
        <dbReference type="Google" id="ProtNLM"/>
    </source>
</evidence>
<dbReference type="AlphaFoldDB" id="A0AA88YII8"/>
<dbReference type="InterPro" id="IPR043129">
    <property type="entry name" value="ATPase_NBD"/>
</dbReference>
<dbReference type="Pfam" id="PF00012">
    <property type="entry name" value="HSP70"/>
    <property type="match status" value="1"/>
</dbReference>
<dbReference type="InterPro" id="IPR013126">
    <property type="entry name" value="Hsp_70_fam"/>
</dbReference>
<dbReference type="SUPFAM" id="SSF53067">
    <property type="entry name" value="Actin-like ATPase domain"/>
    <property type="match status" value="2"/>
</dbReference>
<evidence type="ECO:0000256" key="1">
    <source>
        <dbReference type="ARBA" id="ARBA00007381"/>
    </source>
</evidence>
<name>A0AA88YII8_PINIB</name>
<dbReference type="GO" id="GO:0005524">
    <property type="term" value="F:ATP binding"/>
    <property type="evidence" value="ECO:0007669"/>
    <property type="project" value="UniProtKB-KW"/>
</dbReference>
<evidence type="ECO:0000313" key="4">
    <source>
        <dbReference type="EMBL" id="KAK3100078.1"/>
    </source>
</evidence>
<sequence>MKNPQQQTNGADSTLLVAAIDFGTTYSGFAYGFKDGTTTVKSWHGEGSGLDQLASYKAPTSLLLTPEGSFDSFGYKAEKRYSDLADNDDHEGWKFFKHFKMLLHNRKNLSHDTTLTDDQGEEMPAKTVFAHCIRYMKEDLTKMLSEKKTSVREDEIRWVITVPAIWEEASKQFMREAAKEAGIPSNQLRLALEPEAASVHVKDIPVERSENQRGDTSIQPLQPGSRYMVLDLGGGTVDVTVHEILADRSLRELTKASGGAWGGAKVNTEFLNYIEEIVGKEVMDQMRLESHCGTLDLNSEIEQKKRSLTVDNQNRVVIKLPAVILEMFENRNGVTLAEYIKNSNWGNIVDMHKEKLRIDYGTIAKLFAPSVKSIVSHTEDTLRDPLCENVHDIVLVGGFADSKVIRTTMKAHFSNYRVIIPQEAGLAVLRGAVQFGLQPSLVAERISRFTYGTSLYRYFMEGDPEERKRKIEGQFYCKGVFNKLAGRGDTFSVGQRVETAVNPLTADMTQMPLSFYKTVENPQYTDNSCELIGNMLVDMPNTEGGLDRIVMVYLNFGDTELQAEGVDTTSGKQVSVTLDLLSVK</sequence>
<accession>A0AA88YII8</accession>
<organism evidence="4 5">
    <name type="scientific">Pinctada imbricata</name>
    <name type="common">Atlantic pearl-oyster</name>
    <name type="synonym">Pinctada martensii</name>
    <dbReference type="NCBI Taxonomy" id="66713"/>
    <lineage>
        <taxon>Eukaryota</taxon>
        <taxon>Metazoa</taxon>
        <taxon>Spiralia</taxon>
        <taxon>Lophotrochozoa</taxon>
        <taxon>Mollusca</taxon>
        <taxon>Bivalvia</taxon>
        <taxon>Autobranchia</taxon>
        <taxon>Pteriomorphia</taxon>
        <taxon>Pterioida</taxon>
        <taxon>Pterioidea</taxon>
        <taxon>Pteriidae</taxon>
        <taxon>Pinctada</taxon>
    </lineage>
</organism>
<comment type="caution">
    <text evidence="4">The sequence shown here is derived from an EMBL/GenBank/DDBJ whole genome shotgun (WGS) entry which is preliminary data.</text>
</comment>
<keyword evidence="2" id="KW-0547">Nucleotide-binding</keyword>
<dbReference type="EMBL" id="VSWD01000006">
    <property type="protein sequence ID" value="KAK3100078.1"/>
    <property type="molecule type" value="Genomic_DNA"/>
</dbReference>